<evidence type="ECO:0000313" key="6">
    <source>
        <dbReference type="EMBL" id="KAA2250709.1"/>
    </source>
</evidence>
<evidence type="ECO:0000313" key="7">
    <source>
        <dbReference type="Proteomes" id="UP000323454"/>
    </source>
</evidence>
<dbReference type="InterPro" id="IPR005119">
    <property type="entry name" value="LysR_subst-bd"/>
</dbReference>
<evidence type="ECO:0000256" key="2">
    <source>
        <dbReference type="ARBA" id="ARBA00023015"/>
    </source>
</evidence>
<dbReference type="Gene3D" id="1.10.10.10">
    <property type="entry name" value="Winged helix-like DNA-binding domain superfamily/Winged helix DNA-binding domain"/>
    <property type="match status" value="1"/>
</dbReference>
<comment type="caution">
    <text evidence="6">The sequence shown here is derived from an EMBL/GenBank/DDBJ whole genome shotgun (WGS) entry which is preliminary data.</text>
</comment>
<dbReference type="Gene3D" id="3.40.190.10">
    <property type="entry name" value="Periplasmic binding protein-like II"/>
    <property type="match status" value="2"/>
</dbReference>
<dbReference type="OrthoDB" id="3176554at2"/>
<dbReference type="AlphaFoldDB" id="A0A5B2WJX8"/>
<dbReference type="GO" id="GO:0003700">
    <property type="term" value="F:DNA-binding transcription factor activity"/>
    <property type="evidence" value="ECO:0007669"/>
    <property type="project" value="InterPro"/>
</dbReference>
<dbReference type="GO" id="GO:0032993">
    <property type="term" value="C:protein-DNA complex"/>
    <property type="evidence" value="ECO:0007669"/>
    <property type="project" value="TreeGrafter"/>
</dbReference>
<keyword evidence="4" id="KW-0804">Transcription</keyword>
<keyword evidence="7" id="KW-1185">Reference proteome</keyword>
<evidence type="ECO:0000256" key="1">
    <source>
        <dbReference type="ARBA" id="ARBA00009437"/>
    </source>
</evidence>
<dbReference type="PANTHER" id="PTHR30346">
    <property type="entry name" value="TRANSCRIPTIONAL DUAL REGULATOR HCAR-RELATED"/>
    <property type="match status" value="1"/>
</dbReference>
<dbReference type="FunFam" id="1.10.10.10:FF:000001">
    <property type="entry name" value="LysR family transcriptional regulator"/>
    <property type="match status" value="1"/>
</dbReference>
<feature type="domain" description="HTH lysR-type" evidence="5">
    <location>
        <begin position="13"/>
        <end position="70"/>
    </location>
</feature>
<dbReference type="InterPro" id="IPR000847">
    <property type="entry name" value="LysR_HTH_N"/>
</dbReference>
<dbReference type="CDD" id="cd08414">
    <property type="entry name" value="PBP2_LTTR_aromatics_like"/>
    <property type="match status" value="1"/>
</dbReference>
<dbReference type="PRINTS" id="PR00039">
    <property type="entry name" value="HTHLYSR"/>
</dbReference>
<organism evidence="6 7">
    <name type="scientific">Solihabitans fulvus</name>
    <dbReference type="NCBI Taxonomy" id="1892852"/>
    <lineage>
        <taxon>Bacteria</taxon>
        <taxon>Bacillati</taxon>
        <taxon>Actinomycetota</taxon>
        <taxon>Actinomycetes</taxon>
        <taxon>Pseudonocardiales</taxon>
        <taxon>Pseudonocardiaceae</taxon>
        <taxon>Solihabitans</taxon>
    </lineage>
</organism>
<dbReference type="SUPFAM" id="SSF46785">
    <property type="entry name" value="Winged helix' DNA-binding domain"/>
    <property type="match status" value="1"/>
</dbReference>
<proteinExistence type="inferred from homology"/>
<evidence type="ECO:0000256" key="3">
    <source>
        <dbReference type="ARBA" id="ARBA00023125"/>
    </source>
</evidence>
<reference evidence="6 7" key="2">
    <citation type="submission" date="2019-09" db="EMBL/GenBank/DDBJ databases">
        <authorList>
            <person name="Jin C."/>
        </authorList>
    </citation>
    <scope>NUCLEOTIDE SEQUENCE [LARGE SCALE GENOMIC DNA]</scope>
    <source>
        <strain evidence="6 7">AN110305</strain>
    </source>
</reference>
<protein>
    <submittedName>
        <fullName evidence="6">LysR family transcriptional regulator</fullName>
    </submittedName>
</protein>
<name>A0A5B2WJX8_9PSEU</name>
<dbReference type="Pfam" id="PF00126">
    <property type="entry name" value="HTH_1"/>
    <property type="match status" value="1"/>
</dbReference>
<reference evidence="6 7" key="1">
    <citation type="submission" date="2019-09" db="EMBL/GenBank/DDBJ databases">
        <title>Goodfellowia gen. nov., a new genus of the Pseudonocardineae related to Actinoalloteichus, containing Goodfellowia coeruleoviolacea gen. nov., comb. nov. gen. nov., comb. nov.</title>
        <authorList>
            <person name="Labeda D."/>
        </authorList>
    </citation>
    <scope>NUCLEOTIDE SEQUENCE [LARGE SCALE GENOMIC DNA]</scope>
    <source>
        <strain evidence="6 7">AN110305</strain>
    </source>
</reference>
<dbReference type="InterPro" id="IPR036390">
    <property type="entry name" value="WH_DNA-bd_sf"/>
</dbReference>
<dbReference type="Pfam" id="PF03466">
    <property type="entry name" value="LysR_substrate"/>
    <property type="match status" value="1"/>
</dbReference>
<dbReference type="SUPFAM" id="SSF53850">
    <property type="entry name" value="Periplasmic binding protein-like II"/>
    <property type="match status" value="1"/>
</dbReference>
<dbReference type="PROSITE" id="PS50931">
    <property type="entry name" value="HTH_LYSR"/>
    <property type="match status" value="1"/>
</dbReference>
<accession>A0A5B2WJX8</accession>
<keyword evidence="3" id="KW-0238">DNA-binding</keyword>
<comment type="similarity">
    <text evidence="1">Belongs to the LysR transcriptional regulatory family.</text>
</comment>
<gene>
    <name evidence="6" type="ORF">F0L68_38795</name>
</gene>
<dbReference type="PANTHER" id="PTHR30346:SF28">
    <property type="entry name" value="HTH-TYPE TRANSCRIPTIONAL REGULATOR CYNR"/>
    <property type="match status" value="1"/>
</dbReference>
<sequence>MNRYGSHAWEVWMDLRLLGYAVAIAEAGSISAAARKLKLTQPTLSRQLKELERRVGAELFEREARGLVPTAAGDALVDRARIVLAQAQAAVEDVRLAAEGRSGKLTVTFAGSGINGPLGAVLGRVRRELPRVALRLEESFSDTEMSAGVLDGRYDLAVQRLPMRDPRLATRQWWHEPMTLFVPDGHPVGFGPGPAPLAALGRIPLVLWPREVSPQSHDEILALCAKAGVVPRIGAEGRSVQTVLALVAAGFGGAVLSDSHRALRRVGVIARPLAGTRTTLRLVWRVGDRNPALERLRAVLAEVRSAGEQPPGESGPPVD</sequence>
<dbReference type="EMBL" id="VUOB01000092">
    <property type="protein sequence ID" value="KAA2250709.1"/>
    <property type="molecule type" value="Genomic_DNA"/>
</dbReference>
<dbReference type="InterPro" id="IPR036388">
    <property type="entry name" value="WH-like_DNA-bd_sf"/>
</dbReference>
<evidence type="ECO:0000256" key="4">
    <source>
        <dbReference type="ARBA" id="ARBA00023163"/>
    </source>
</evidence>
<dbReference type="GO" id="GO:0003677">
    <property type="term" value="F:DNA binding"/>
    <property type="evidence" value="ECO:0007669"/>
    <property type="project" value="UniProtKB-KW"/>
</dbReference>
<dbReference type="Proteomes" id="UP000323454">
    <property type="component" value="Unassembled WGS sequence"/>
</dbReference>
<evidence type="ECO:0000259" key="5">
    <source>
        <dbReference type="PROSITE" id="PS50931"/>
    </source>
</evidence>
<keyword evidence="2" id="KW-0805">Transcription regulation</keyword>